<dbReference type="GO" id="GO:0005794">
    <property type="term" value="C:Golgi apparatus"/>
    <property type="evidence" value="ECO:0000318"/>
    <property type="project" value="GO_Central"/>
</dbReference>
<dbReference type="GeneID" id="188685"/>
<keyword evidence="8" id="KW-1185">Reference proteome</keyword>
<name>G5EC08_CAEEL</name>
<evidence type="ECO:0000256" key="4">
    <source>
        <dbReference type="ARBA" id="ARBA00023136"/>
    </source>
</evidence>
<comment type="subcellular location">
    <subcellularLocation>
        <location evidence="1">Membrane</location>
        <topology evidence="1">Multi-pass membrane protein</topology>
    </subcellularLocation>
</comment>
<dbReference type="AlphaFoldDB" id="G5EC08"/>
<dbReference type="Pfam" id="PF03151">
    <property type="entry name" value="TPT"/>
    <property type="match status" value="1"/>
</dbReference>
<feature type="transmembrane region" description="Helical" evidence="5">
    <location>
        <begin position="37"/>
        <end position="56"/>
    </location>
</feature>
<feature type="transmembrane region" description="Helical" evidence="5">
    <location>
        <begin position="283"/>
        <end position="302"/>
    </location>
</feature>
<dbReference type="AGR" id="WB:WBGene00011882"/>
<dbReference type="InterPro" id="IPR050186">
    <property type="entry name" value="TPT_transporter"/>
</dbReference>
<evidence type="ECO:0000313" key="8">
    <source>
        <dbReference type="Proteomes" id="UP000001940"/>
    </source>
</evidence>
<dbReference type="Bgee" id="WBGene00011882">
    <property type="expression patterns" value="Expressed in larva"/>
</dbReference>
<evidence type="ECO:0000259" key="6">
    <source>
        <dbReference type="Pfam" id="PF03151"/>
    </source>
</evidence>
<feature type="transmembrane region" description="Helical" evidence="5">
    <location>
        <begin position="196"/>
        <end position="214"/>
    </location>
</feature>
<feature type="transmembrane region" description="Helical" evidence="5">
    <location>
        <begin position="76"/>
        <end position="95"/>
    </location>
</feature>
<dbReference type="InParanoid" id="G5EC08"/>
<evidence type="ECO:0000313" key="7">
    <source>
        <dbReference type="EMBL" id="CAB60293.3"/>
    </source>
</evidence>
<dbReference type="RefSeq" id="NP_001361876.1">
    <property type="nucleotide sequence ID" value="NM_001375128.1"/>
</dbReference>
<dbReference type="EMBL" id="BX284606">
    <property type="protein sequence ID" value="CAB60293.3"/>
    <property type="molecule type" value="Genomic_DNA"/>
</dbReference>
<dbReference type="PANTHER" id="PTHR11132">
    <property type="entry name" value="SOLUTE CARRIER FAMILY 35"/>
    <property type="match status" value="1"/>
</dbReference>
<proteinExistence type="predicted"/>
<dbReference type="GO" id="GO:0015297">
    <property type="term" value="F:antiporter activity"/>
    <property type="evidence" value="ECO:0000318"/>
    <property type="project" value="GO_Central"/>
</dbReference>
<dbReference type="PaxDb" id="6239-T21B6.5"/>
<evidence type="ECO:0000256" key="5">
    <source>
        <dbReference type="SAM" id="Phobius"/>
    </source>
</evidence>
<dbReference type="GO" id="GO:0005457">
    <property type="term" value="F:GDP-fucose transmembrane transporter activity"/>
    <property type="evidence" value="ECO:0000318"/>
    <property type="project" value="GO_Central"/>
</dbReference>
<dbReference type="HOGENOM" id="CLU_044894_1_0_1"/>
<dbReference type="FunCoup" id="G5EC08">
    <property type="interactions" value="351"/>
</dbReference>
<keyword evidence="3 5" id="KW-1133">Transmembrane helix</keyword>
<dbReference type="GO" id="GO:0016020">
    <property type="term" value="C:membrane"/>
    <property type="evidence" value="ECO:0007669"/>
    <property type="project" value="UniProtKB-SubCell"/>
</dbReference>
<reference evidence="7 8" key="1">
    <citation type="journal article" date="1998" name="Science">
        <title>Genome sequence of the nematode C. elegans: a platform for investigating biology.</title>
        <authorList>
            <consortium name="The C. elegans sequencing consortium"/>
            <person name="Sulson J.E."/>
            <person name="Waterston R."/>
        </authorList>
    </citation>
    <scope>NUCLEOTIDE SEQUENCE [LARGE SCALE GENOMIC DNA]</scope>
    <source>
        <strain evidence="7 8">Bristol N2</strain>
    </source>
</reference>
<feature type="transmembrane region" description="Helical" evidence="5">
    <location>
        <begin position="162"/>
        <end position="184"/>
    </location>
</feature>
<evidence type="ECO:0000256" key="2">
    <source>
        <dbReference type="ARBA" id="ARBA00022692"/>
    </source>
</evidence>
<dbReference type="Proteomes" id="UP000001940">
    <property type="component" value="Chromosome X"/>
</dbReference>
<gene>
    <name evidence="7 9" type="primary">nstp-9</name>
    <name evidence="7" type="ORF">CELE_T21B6.5</name>
    <name evidence="9" type="ORF">T21B6.5</name>
</gene>
<sequence>MVSSNIVFPIASYWVCSIGLVFINKHLLSGIGAELDIPLFITCCQCLVTIGICLVLRWGSFKTKYLKTFSKLDINFETCIDVLPLSIVFVAMISFNNLCLRNVGVAFYYVGRSITTVFTVILTYVFFGDNSTKGVNVSCLVILIGFGIGSDQESQDPLTTSGVLYGMFASLAVALNALYTKSILPKVGNCIWQLTWYNNILAVLLFLPLIIINGDFGKIWNHFPTWSFWQLLFISGIFGFVMNYVTGWQIKATSPLTHNISATAKSASQTVIAVFLYSEVKSYLWWFSNLIILLGSMLYTIAKKSEVYSKLRQLKSN</sequence>
<feature type="domain" description="Sugar phosphate transporter" evidence="6">
    <location>
        <begin position="10"/>
        <end position="299"/>
    </location>
</feature>
<dbReference type="KEGG" id="cel:CELE_T21B6.5"/>
<dbReference type="OrthoDB" id="5547497at2759"/>
<organism evidence="7 8">
    <name type="scientific">Caenorhabditis elegans</name>
    <dbReference type="NCBI Taxonomy" id="6239"/>
    <lineage>
        <taxon>Eukaryota</taxon>
        <taxon>Metazoa</taxon>
        <taxon>Ecdysozoa</taxon>
        <taxon>Nematoda</taxon>
        <taxon>Chromadorea</taxon>
        <taxon>Rhabditida</taxon>
        <taxon>Rhabditina</taxon>
        <taxon>Rhabditomorpha</taxon>
        <taxon>Rhabditoidea</taxon>
        <taxon>Rhabditidae</taxon>
        <taxon>Peloderinae</taxon>
        <taxon>Caenorhabditis</taxon>
    </lineage>
</organism>
<evidence type="ECO:0000256" key="1">
    <source>
        <dbReference type="ARBA" id="ARBA00004141"/>
    </source>
</evidence>
<keyword evidence="4 5" id="KW-0472">Membrane</keyword>
<dbReference type="InterPro" id="IPR004853">
    <property type="entry name" value="Sugar_P_trans_dom"/>
</dbReference>
<dbReference type="SMR" id="G5EC08"/>
<dbReference type="WormBase" id="T21B6.5">
    <property type="protein sequence ID" value="CE53576"/>
    <property type="gene ID" value="WBGene00011882"/>
    <property type="gene designation" value="nstp-9"/>
</dbReference>
<evidence type="ECO:0000256" key="3">
    <source>
        <dbReference type="ARBA" id="ARBA00022989"/>
    </source>
</evidence>
<feature type="transmembrane region" description="Helical" evidence="5">
    <location>
        <begin position="7"/>
        <end position="25"/>
    </location>
</feature>
<protein>
    <submittedName>
        <fullName evidence="7">Sugar phosphate transporter domain-containing protein</fullName>
    </submittedName>
</protein>
<evidence type="ECO:0000313" key="9">
    <source>
        <dbReference type="WormBase" id="T21B6.5"/>
    </source>
</evidence>
<dbReference type="eggNOG" id="KOG1442">
    <property type="taxonomic scope" value="Eukaryota"/>
</dbReference>
<dbReference type="CTD" id="188685"/>
<dbReference type="STRING" id="6239.T21B6.5.1"/>
<keyword evidence="2 5" id="KW-0812">Transmembrane</keyword>
<dbReference type="GO" id="GO:0036085">
    <property type="term" value="P:GDP-fucose import into Golgi lumen"/>
    <property type="evidence" value="ECO:0000318"/>
    <property type="project" value="GO_Central"/>
</dbReference>
<accession>G5EC08</accession>
<feature type="transmembrane region" description="Helical" evidence="5">
    <location>
        <begin position="107"/>
        <end position="127"/>
    </location>
</feature>
<feature type="transmembrane region" description="Helical" evidence="5">
    <location>
        <begin position="226"/>
        <end position="245"/>
    </location>
</feature>
<dbReference type="PhylomeDB" id="G5EC08"/>